<comment type="caution">
    <text evidence="5">The sequence shown here is derived from an EMBL/GenBank/DDBJ whole genome shotgun (WGS) entry which is preliminary data.</text>
</comment>
<dbReference type="Gene3D" id="3.40.50.1820">
    <property type="entry name" value="alpha/beta hydrolase"/>
    <property type="match status" value="1"/>
</dbReference>
<reference evidence="5" key="1">
    <citation type="submission" date="2021-10" db="EMBL/GenBank/DDBJ databases">
        <title>De novo Genome Assembly of Clathrus columnatus (Basidiomycota, Fungi) Using Illumina and Nanopore Sequence Data.</title>
        <authorList>
            <person name="Ogiso-Tanaka E."/>
            <person name="Itagaki H."/>
            <person name="Hosoya T."/>
            <person name="Hosaka K."/>
        </authorList>
    </citation>
    <scope>NUCLEOTIDE SEQUENCE</scope>
    <source>
        <strain evidence="5">MO-923</strain>
    </source>
</reference>
<organism evidence="5 6">
    <name type="scientific">Clathrus columnatus</name>
    <dbReference type="NCBI Taxonomy" id="1419009"/>
    <lineage>
        <taxon>Eukaryota</taxon>
        <taxon>Fungi</taxon>
        <taxon>Dikarya</taxon>
        <taxon>Basidiomycota</taxon>
        <taxon>Agaricomycotina</taxon>
        <taxon>Agaricomycetes</taxon>
        <taxon>Phallomycetidae</taxon>
        <taxon>Phallales</taxon>
        <taxon>Clathraceae</taxon>
        <taxon>Clathrus</taxon>
    </lineage>
</organism>
<dbReference type="InterPro" id="IPR050654">
    <property type="entry name" value="AChE-related_enzymes"/>
</dbReference>
<dbReference type="PROSITE" id="PS51257">
    <property type="entry name" value="PROKAR_LIPOPROTEIN"/>
    <property type="match status" value="1"/>
</dbReference>
<evidence type="ECO:0000313" key="5">
    <source>
        <dbReference type="EMBL" id="GJJ10015.1"/>
    </source>
</evidence>
<accession>A0AAV5ADL4</accession>
<protein>
    <recommendedName>
        <fullName evidence="3">Carboxylic ester hydrolase</fullName>
        <ecNumber evidence="3">3.1.1.-</ecNumber>
    </recommendedName>
</protein>
<evidence type="ECO:0000259" key="4">
    <source>
        <dbReference type="Pfam" id="PF00135"/>
    </source>
</evidence>
<keyword evidence="6" id="KW-1185">Reference proteome</keyword>
<evidence type="ECO:0000256" key="3">
    <source>
        <dbReference type="RuleBase" id="RU361235"/>
    </source>
</evidence>
<dbReference type="EC" id="3.1.1.-" evidence="3"/>
<dbReference type="PROSITE" id="PS00941">
    <property type="entry name" value="CARBOXYLESTERASE_B_2"/>
    <property type="match status" value="1"/>
</dbReference>
<dbReference type="InterPro" id="IPR002018">
    <property type="entry name" value="CarbesteraseB"/>
</dbReference>
<dbReference type="InterPro" id="IPR019826">
    <property type="entry name" value="Carboxylesterase_B_AS"/>
</dbReference>
<keyword evidence="2 3" id="KW-0378">Hydrolase</keyword>
<dbReference type="Pfam" id="PF00135">
    <property type="entry name" value="COesterase"/>
    <property type="match status" value="1"/>
</dbReference>
<evidence type="ECO:0000256" key="1">
    <source>
        <dbReference type="ARBA" id="ARBA00005964"/>
    </source>
</evidence>
<evidence type="ECO:0000313" key="6">
    <source>
        <dbReference type="Proteomes" id="UP001050691"/>
    </source>
</evidence>
<dbReference type="PROSITE" id="PS00122">
    <property type="entry name" value="CARBOXYLESTERASE_B_1"/>
    <property type="match status" value="1"/>
</dbReference>
<dbReference type="SUPFAM" id="SSF53474">
    <property type="entry name" value="alpha/beta-Hydrolases"/>
    <property type="match status" value="1"/>
</dbReference>
<name>A0AAV5ADL4_9AGAM</name>
<dbReference type="InterPro" id="IPR019819">
    <property type="entry name" value="Carboxylesterase_B_CS"/>
</dbReference>
<dbReference type="InterPro" id="IPR029058">
    <property type="entry name" value="AB_hydrolase_fold"/>
</dbReference>
<dbReference type="Proteomes" id="UP001050691">
    <property type="component" value="Unassembled WGS sequence"/>
</dbReference>
<proteinExistence type="inferred from homology"/>
<evidence type="ECO:0000256" key="2">
    <source>
        <dbReference type="ARBA" id="ARBA00022801"/>
    </source>
</evidence>
<feature type="domain" description="Carboxylesterase type B" evidence="4">
    <location>
        <begin position="3"/>
        <end position="238"/>
    </location>
</feature>
<sequence length="359" mass="38709">MPRRFGLPQPPPTFSDIQSATAFGAACPQQPFQLSLPSDTVTPSKRQSSLKESEDCLFINVLRPTGIRANAGLPILFWIFGGGFEIGDTSLNDGTTQSHSTSVAFGFLASSEVKAAGLGNLGIRDPSDWHFAERFAMQWVQENAALFGGDPTKVTIYGQSAGAVSVGLHFVINNGNPAGLFRAAIMQSGAPLPLTDLDSGQQYYDQLVNDTGCNTASDTLACLTNIPYETLYNAVQQTPSVESFLSLNILVYKRGKNTTCLGSAHGIDVNEFWGSPGSVYQGTDGLINFVNNLDPNTPSNGNNSNISSLIHWPKYGSNLLEPPLLTFLDEPENALNITGDTYRSIGIEYLTTLFPYYDL</sequence>
<dbReference type="GO" id="GO:0052689">
    <property type="term" value="F:carboxylic ester hydrolase activity"/>
    <property type="evidence" value="ECO:0007669"/>
    <property type="project" value="TreeGrafter"/>
</dbReference>
<dbReference type="AlphaFoldDB" id="A0AAV5ADL4"/>
<dbReference type="PANTHER" id="PTHR43918">
    <property type="entry name" value="ACETYLCHOLINESTERASE"/>
    <property type="match status" value="1"/>
</dbReference>
<comment type="similarity">
    <text evidence="1 3">Belongs to the type-B carboxylesterase/lipase family.</text>
</comment>
<dbReference type="EMBL" id="BPWL01000004">
    <property type="protein sequence ID" value="GJJ10015.1"/>
    <property type="molecule type" value="Genomic_DNA"/>
</dbReference>
<dbReference type="PANTHER" id="PTHR43918:SF4">
    <property type="entry name" value="CARBOXYLIC ESTER HYDROLASE"/>
    <property type="match status" value="1"/>
</dbReference>
<gene>
    <name evidence="5" type="ORF">Clacol_004241</name>
</gene>